<accession>A0A8H4XI30</accession>
<feature type="compositionally biased region" description="Basic and acidic residues" evidence="1">
    <location>
        <begin position="352"/>
        <end position="375"/>
    </location>
</feature>
<evidence type="ECO:0000313" key="3">
    <source>
        <dbReference type="Proteomes" id="UP000635477"/>
    </source>
</evidence>
<sequence>MPANPSDAGMYERDLENLMGTAFDIYGSNYGGGEYQDDLSTLEQFLHFPDPENSVSQMPPNESFDPAKNAAVMSPPAMRSASLSWEDGFSILDEYIKSELLDVAGSDQNPPSQTVTPATECFEVVTPKPQLQRPVSLPVTYGTQLEADRPPKKHRIQSPPTAETTDPHSLLKLLGDTTFRYQGHISSQRYASNLRVRYDSLSHQGVRTTSRPETDRSFPQTDQEYRNRICEAFEAICDWSSHREWRAKMGQKRVKNWLAEVVEHRQRLGLVSDLSRVCDDDIVPPIERMPSVAEQWKNVIHRRMSDVEIELLCAQILFNKVLIHSAMRASWISRITNSPYSETRRKYQNKAGNDRKRTLIEQGGSEKKKTKTDGI</sequence>
<dbReference type="OrthoDB" id="4814848at2759"/>
<dbReference type="EMBL" id="JABEYC010000692">
    <property type="protein sequence ID" value="KAF4974944.1"/>
    <property type="molecule type" value="Genomic_DNA"/>
</dbReference>
<gene>
    <name evidence="2" type="ORF">FZEAL_8207</name>
</gene>
<comment type="caution">
    <text evidence="2">The sequence shown here is derived from an EMBL/GenBank/DDBJ whole genome shotgun (WGS) entry which is preliminary data.</text>
</comment>
<dbReference type="AlphaFoldDB" id="A0A8H4XI30"/>
<reference evidence="2" key="1">
    <citation type="journal article" date="2020" name="BMC Genomics">
        <title>Correction to: Identification and distribution of gene clusters required for synthesis of sphingolipid metabolism inhibitors in diverse species of the filamentous fungus Fusarium.</title>
        <authorList>
            <person name="Kim H.S."/>
            <person name="Lohmar J.M."/>
            <person name="Busman M."/>
            <person name="Brown D.W."/>
            <person name="Naumann T.A."/>
            <person name="Divon H.H."/>
            <person name="Lysoe E."/>
            <person name="Uhlig S."/>
            <person name="Proctor R.H."/>
        </authorList>
    </citation>
    <scope>NUCLEOTIDE SEQUENCE</scope>
    <source>
        <strain evidence="2">NRRL 22465</strain>
    </source>
</reference>
<feature type="region of interest" description="Disordered" evidence="1">
    <location>
        <begin position="144"/>
        <end position="169"/>
    </location>
</feature>
<proteinExistence type="predicted"/>
<feature type="region of interest" description="Disordered" evidence="1">
    <location>
        <begin position="343"/>
        <end position="375"/>
    </location>
</feature>
<evidence type="ECO:0000256" key="1">
    <source>
        <dbReference type="SAM" id="MobiDB-lite"/>
    </source>
</evidence>
<name>A0A8H4XI30_9HYPO</name>
<protein>
    <submittedName>
        <fullName evidence="2">Uncharacterized protein</fullName>
    </submittedName>
</protein>
<organism evidence="2 3">
    <name type="scientific">Fusarium zealandicum</name>
    <dbReference type="NCBI Taxonomy" id="1053134"/>
    <lineage>
        <taxon>Eukaryota</taxon>
        <taxon>Fungi</taxon>
        <taxon>Dikarya</taxon>
        <taxon>Ascomycota</taxon>
        <taxon>Pezizomycotina</taxon>
        <taxon>Sordariomycetes</taxon>
        <taxon>Hypocreomycetidae</taxon>
        <taxon>Hypocreales</taxon>
        <taxon>Nectriaceae</taxon>
        <taxon>Fusarium</taxon>
        <taxon>Fusarium staphyleae species complex</taxon>
    </lineage>
</organism>
<reference evidence="2" key="2">
    <citation type="submission" date="2020-05" db="EMBL/GenBank/DDBJ databases">
        <authorList>
            <person name="Kim H.-S."/>
            <person name="Proctor R.H."/>
            <person name="Brown D.W."/>
        </authorList>
    </citation>
    <scope>NUCLEOTIDE SEQUENCE</scope>
    <source>
        <strain evidence="2">NRRL 22465</strain>
    </source>
</reference>
<dbReference type="Proteomes" id="UP000635477">
    <property type="component" value="Unassembled WGS sequence"/>
</dbReference>
<evidence type="ECO:0000313" key="2">
    <source>
        <dbReference type="EMBL" id="KAF4974944.1"/>
    </source>
</evidence>
<keyword evidence="3" id="KW-1185">Reference proteome</keyword>